<dbReference type="Proteomes" id="UP000006310">
    <property type="component" value="Chromosome 2"/>
</dbReference>
<gene>
    <name evidence="1" type="primary">KNAG0B02040</name>
    <name evidence="1" type="ordered locus">KNAG_0B02040</name>
</gene>
<dbReference type="EMBL" id="HE978315">
    <property type="protein sequence ID" value="CCK68646.1"/>
    <property type="molecule type" value="Genomic_DNA"/>
</dbReference>
<organism evidence="1 2">
    <name type="scientific">Huiozyma naganishii (strain ATCC MYA-139 / BCRC 22969 / CBS 8797 / KCTC 17520 / NBRC 10181 / NCYC 3082 / Yp74L-3)</name>
    <name type="common">Yeast</name>
    <name type="synonym">Kazachstania naganishii</name>
    <dbReference type="NCBI Taxonomy" id="1071383"/>
    <lineage>
        <taxon>Eukaryota</taxon>
        <taxon>Fungi</taxon>
        <taxon>Dikarya</taxon>
        <taxon>Ascomycota</taxon>
        <taxon>Saccharomycotina</taxon>
        <taxon>Saccharomycetes</taxon>
        <taxon>Saccharomycetales</taxon>
        <taxon>Saccharomycetaceae</taxon>
        <taxon>Huiozyma</taxon>
    </lineage>
</organism>
<reference evidence="2" key="2">
    <citation type="submission" date="2012-08" db="EMBL/GenBank/DDBJ databases">
        <title>Genome sequence of Kazachstania naganishii.</title>
        <authorList>
            <person name="Gordon J.L."/>
            <person name="Armisen D."/>
            <person name="Proux-Wera E."/>
            <person name="OhEigeartaigh S.S."/>
            <person name="Byrne K.P."/>
            <person name="Wolfe K.H."/>
        </authorList>
    </citation>
    <scope>NUCLEOTIDE SEQUENCE [LARGE SCALE GENOMIC DNA]</scope>
    <source>
        <strain evidence="2">ATCC MYA-139 / BCRC 22969 / CBS 8797 / CCRC 22969 / KCTC 17520 / NBRC 10181 / NCYC 3082</strain>
    </source>
</reference>
<sequence>MRSARTVPHMQSIWIDQNQYMEKLYGCQMDQLFDATTTVSGTKIIRLDAFDDHETDIHILNSSIPILGSNTNFIDLSASHRLIPQPKNPARKGSTPVKTPIIQWDKIRRVAKECQKFITNPKVKLGNKKGKHSKTVSKTLCISSHIACRNLCRLHREGSFFIFDPTGIKISTARDTFTLREPRVNARPGQVCTAYTTSTV</sequence>
<dbReference type="GeneID" id="34524296"/>
<keyword evidence="2" id="KW-1185">Reference proteome</keyword>
<dbReference type="RefSeq" id="XP_022462892.1">
    <property type="nucleotide sequence ID" value="XM_022611488.1"/>
</dbReference>
<name>J7S4L3_HUIN7</name>
<reference evidence="1 2" key="1">
    <citation type="journal article" date="2011" name="Proc. Natl. Acad. Sci. U.S.A.">
        <title>Evolutionary erosion of yeast sex chromosomes by mating-type switching accidents.</title>
        <authorList>
            <person name="Gordon J.L."/>
            <person name="Armisen D."/>
            <person name="Proux-Wera E."/>
            <person name="Oheigeartaigh S.S."/>
            <person name="Byrne K.P."/>
            <person name="Wolfe K.H."/>
        </authorList>
    </citation>
    <scope>NUCLEOTIDE SEQUENCE [LARGE SCALE GENOMIC DNA]</scope>
    <source>
        <strain evidence="2">ATCC MYA-139 / BCRC 22969 / CBS 8797 / CCRC 22969 / KCTC 17520 / NBRC 10181 / NCYC 3082</strain>
    </source>
</reference>
<protein>
    <submittedName>
        <fullName evidence="1">Uncharacterized protein</fullName>
    </submittedName>
</protein>
<evidence type="ECO:0000313" key="1">
    <source>
        <dbReference type="EMBL" id="CCK68646.1"/>
    </source>
</evidence>
<dbReference type="AlphaFoldDB" id="J7S4L3"/>
<dbReference type="HOGENOM" id="CLU_1366430_0_0_1"/>
<proteinExistence type="predicted"/>
<dbReference type="KEGG" id="kng:KNAG_0B02040"/>
<dbReference type="OrthoDB" id="10664935at2759"/>
<evidence type="ECO:0000313" key="2">
    <source>
        <dbReference type="Proteomes" id="UP000006310"/>
    </source>
</evidence>
<accession>J7S4L3</accession>